<protein>
    <recommendedName>
        <fullName evidence="4">Lipoprotein</fullName>
    </recommendedName>
</protein>
<dbReference type="EMBL" id="CP024870">
    <property type="protein sequence ID" value="ATX70746.1"/>
    <property type="molecule type" value="Genomic_DNA"/>
</dbReference>
<feature type="chain" id="PRO_5014707164" description="Lipoprotein" evidence="1">
    <location>
        <begin position="24"/>
        <end position="165"/>
    </location>
</feature>
<evidence type="ECO:0000256" key="1">
    <source>
        <dbReference type="SAM" id="SignalP"/>
    </source>
</evidence>
<reference evidence="2 3" key="1">
    <citation type="submission" date="2017-11" db="EMBL/GenBank/DDBJ databases">
        <title>Complete genome sequence of Spiroplasma clarkii CN-5 (DSM 19994).</title>
        <authorList>
            <person name="Tsai Y.-M."/>
            <person name="Chang A."/>
            <person name="Lo W.-S."/>
            <person name="Kuo C.-H."/>
        </authorList>
    </citation>
    <scope>NUCLEOTIDE SEQUENCE [LARGE SCALE GENOMIC DNA]</scope>
    <source>
        <strain evidence="2 3">CN-5</strain>
    </source>
</reference>
<dbReference type="NCBIfam" id="NF038029">
    <property type="entry name" value="LP_plasma"/>
    <property type="match status" value="1"/>
</dbReference>
<evidence type="ECO:0000313" key="3">
    <source>
        <dbReference type="Proteomes" id="UP000231179"/>
    </source>
</evidence>
<keyword evidence="3" id="KW-1185">Reference proteome</keyword>
<accession>A0A2K8KNX3</accession>
<dbReference type="InterPro" id="IPR054816">
    <property type="entry name" value="Lipoprotein_mollicutes-type_CS"/>
</dbReference>
<dbReference type="Proteomes" id="UP000231179">
    <property type="component" value="Chromosome"/>
</dbReference>
<organism evidence="2 3">
    <name type="scientific">Spiroplasma clarkii</name>
    <dbReference type="NCBI Taxonomy" id="2139"/>
    <lineage>
        <taxon>Bacteria</taxon>
        <taxon>Bacillati</taxon>
        <taxon>Mycoplasmatota</taxon>
        <taxon>Mollicutes</taxon>
        <taxon>Entomoplasmatales</taxon>
        <taxon>Spiroplasmataceae</taxon>
        <taxon>Spiroplasma</taxon>
    </lineage>
</organism>
<evidence type="ECO:0008006" key="4">
    <source>
        <dbReference type="Google" id="ProtNLM"/>
    </source>
</evidence>
<dbReference type="RefSeq" id="WP_100254310.1">
    <property type="nucleotide sequence ID" value="NZ_CP024870.1"/>
</dbReference>
<proteinExistence type="predicted"/>
<keyword evidence="1" id="KW-0732">Signal</keyword>
<dbReference type="AlphaFoldDB" id="A0A2K8KNX3"/>
<gene>
    <name evidence="2" type="ORF">SCLAR_v1c04220</name>
</gene>
<feature type="signal peptide" evidence="1">
    <location>
        <begin position="1"/>
        <end position="23"/>
    </location>
</feature>
<evidence type="ECO:0000313" key="2">
    <source>
        <dbReference type="EMBL" id="ATX70746.1"/>
    </source>
</evidence>
<name>A0A2K8KNX3_9MOLU</name>
<sequence length="165" mass="18691">MKKILSLFGALGMVATTSTTVIACTTEGIPLPKNPSTKEEIINLINIDAQNLLAEMDDVAKKLDEVTNFDELSKILQTSITALWTSYAFNAKIAQYLCLLEATQQEEFFNEHELNLEEIGFSIYFPEIKTTEKIKPIDVENFIELFFNDEVDDFIIATDKTKKQL</sequence>
<dbReference type="PROSITE" id="PS51257">
    <property type="entry name" value="PROKAR_LIPOPROTEIN"/>
    <property type="match status" value="1"/>
</dbReference>